<dbReference type="EMBL" id="FQYV01000009">
    <property type="protein sequence ID" value="SHJ09235.1"/>
    <property type="molecule type" value="Genomic_DNA"/>
</dbReference>
<evidence type="ECO:0000313" key="1">
    <source>
        <dbReference type="EMBL" id="SHJ09235.1"/>
    </source>
</evidence>
<dbReference type="RefSeq" id="WP_234946461.1">
    <property type="nucleotide sequence ID" value="NZ_FQYV01000009.1"/>
</dbReference>
<proteinExistence type="predicted"/>
<name>A0A1M6GGZ6_9FLAO</name>
<dbReference type="Proteomes" id="UP000184172">
    <property type="component" value="Unassembled WGS sequence"/>
</dbReference>
<keyword evidence="2" id="KW-1185">Reference proteome</keyword>
<accession>A0A1M6GGZ6</accession>
<sequence>NPQPPPIINLQSLIVNRQSLIINLLSNINNKGKDVDFDFNFDFIPPTLKGARVRLQIFNLIFENFVD</sequence>
<protein>
    <submittedName>
        <fullName evidence="1">Uncharacterized protein</fullName>
    </submittedName>
</protein>
<evidence type="ECO:0000313" key="2">
    <source>
        <dbReference type="Proteomes" id="UP000184172"/>
    </source>
</evidence>
<feature type="non-terminal residue" evidence="1">
    <location>
        <position position="1"/>
    </location>
</feature>
<dbReference type="AlphaFoldDB" id="A0A1M6GGZ6"/>
<gene>
    <name evidence="1" type="ORF">SAMN04487908_10981</name>
</gene>
<organism evidence="1 2">
    <name type="scientific">Aequorivita viscosa</name>
    <dbReference type="NCBI Taxonomy" id="797419"/>
    <lineage>
        <taxon>Bacteria</taxon>
        <taxon>Pseudomonadati</taxon>
        <taxon>Bacteroidota</taxon>
        <taxon>Flavobacteriia</taxon>
        <taxon>Flavobacteriales</taxon>
        <taxon>Flavobacteriaceae</taxon>
        <taxon>Aequorivita</taxon>
    </lineage>
</organism>
<reference evidence="2" key="1">
    <citation type="submission" date="2016-11" db="EMBL/GenBank/DDBJ databases">
        <authorList>
            <person name="Varghese N."/>
            <person name="Submissions S."/>
        </authorList>
    </citation>
    <scope>NUCLEOTIDE SEQUENCE [LARGE SCALE GENOMIC DNA]</scope>
    <source>
        <strain evidence="2">DSM 26349</strain>
    </source>
</reference>